<dbReference type="Proteomes" id="UP001604336">
    <property type="component" value="Unassembled WGS sequence"/>
</dbReference>
<gene>
    <name evidence="2" type="ORF">Adt_03716</name>
</gene>
<reference evidence="3" key="1">
    <citation type="submission" date="2024-07" db="EMBL/GenBank/DDBJ databases">
        <title>Two chromosome-level genome assemblies of Korean endemic species Abeliophyllum distichum and Forsythia ovata (Oleaceae).</title>
        <authorList>
            <person name="Jang H."/>
        </authorList>
    </citation>
    <scope>NUCLEOTIDE SEQUENCE [LARGE SCALE GENOMIC DNA]</scope>
</reference>
<accession>A0ABD1W1D4</accession>
<feature type="compositionally biased region" description="Polar residues" evidence="1">
    <location>
        <begin position="91"/>
        <end position="108"/>
    </location>
</feature>
<dbReference type="EMBL" id="JBFOLK010000001">
    <property type="protein sequence ID" value="KAL2542738.1"/>
    <property type="molecule type" value="Genomic_DNA"/>
</dbReference>
<evidence type="ECO:0000313" key="2">
    <source>
        <dbReference type="EMBL" id="KAL2542738.1"/>
    </source>
</evidence>
<comment type="caution">
    <text evidence="2">The sequence shown here is derived from an EMBL/GenBank/DDBJ whole genome shotgun (WGS) entry which is preliminary data.</text>
</comment>
<dbReference type="AlphaFoldDB" id="A0ABD1W1D4"/>
<evidence type="ECO:0000256" key="1">
    <source>
        <dbReference type="SAM" id="MobiDB-lite"/>
    </source>
</evidence>
<sequence>MSRVTNTIVPPLPQSSQSNITSTNRFVAPLSLRHSLQTNRLVSSSSQTSQSPNTSIPMTHKIATLSCTETIPSCSAPLIKNFHTHTHPKTPSRTLANPSAQYGPSSDNFEWPPARPMNFGISSKDSRLENYINRLYNGRYREFKAELSAYYKLHKSHEDALANPHLEMLDRGVDQWVELCNHFNSDKFKDGSKFPEVDTFEFIYAGKNKCWTDSAAKAQHDEMLAKADEYLTERANEQQLLEDTPLKEIPVDDPDARLKIMMSVLGVKPGRQIRGLGDGRLRDIGTLSNVRHMDKELEKECAARKAADAARTEIEQRMKNKLNVVGQHFNSTLQSWHHSMEQLCRQVPGFDLPPNYQ</sequence>
<keyword evidence="3" id="KW-1185">Reference proteome</keyword>
<name>A0ABD1W1D4_9LAMI</name>
<feature type="region of interest" description="Disordered" evidence="1">
    <location>
        <begin position="1"/>
        <end position="21"/>
    </location>
</feature>
<feature type="region of interest" description="Disordered" evidence="1">
    <location>
        <begin position="85"/>
        <end position="109"/>
    </location>
</feature>
<protein>
    <submittedName>
        <fullName evidence="2">Uncharacterized protein</fullName>
    </submittedName>
</protein>
<evidence type="ECO:0000313" key="3">
    <source>
        <dbReference type="Proteomes" id="UP001604336"/>
    </source>
</evidence>
<organism evidence="2 3">
    <name type="scientific">Abeliophyllum distichum</name>
    <dbReference type="NCBI Taxonomy" id="126358"/>
    <lineage>
        <taxon>Eukaryota</taxon>
        <taxon>Viridiplantae</taxon>
        <taxon>Streptophyta</taxon>
        <taxon>Embryophyta</taxon>
        <taxon>Tracheophyta</taxon>
        <taxon>Spermatophyta</taxon>
        <taxon>Magnoliopsida</taxon>
        <taxon>eudicotyledons</taxon>
        <taxon>Gunneridae</taxon>
        <taxon>Pentapetalae</taxon>
        <taxon>asterids</taxon>
        <taxon>lamiids</taxon>
        <taxon>Lamiales</taxon>
        <taxon>Oleaceae</taxon>
        <taxon>Forsythieae</taxon>
        <taxon>Abeliophyllum</taxon>
    </lineage>
</organism>
<proteinExistence type="predicted"/>